<protein>
    <submittedName>
        <fullName evidence="4">Cysteine hydrolase</fullName>
    </submittedName>
</protein>
<reference evidence="5 6" key="1">
    <citation type="submission" date="2018-09" db="EMBL/GenBank/DDBJ databases">
        <title>Discovery and Ecogenomic Context for Candidatus Cryosericales, a Global Caldiserica Order Active in Thawing Permafrost.</title>
        <authorList>
            <person name="Martinez M.A."/>
            <person name="Woodcroft B.J."/>
            <person name="Ignacio Espinoza J.C."/>
            <person name="Zayed A."/>
            <person name="Singleton C.M."/>
            <person name="Boyd J."/>
            <person name="Li Y.-F."/>
            <person name="Purvine S."/>
            <person name="Maughan H."/>
            <person name="Hodgkins S.B."/>
            <person name="Anderson D."/>
            <person name="Sederholm M."/>
            <person name="Temperton B."/>
            <person name="Saleska S.R."/>
            <person name="Tyson G.W."/>
            <person name="Rich V.I."/>
        </authorList>
    </citation>
    <scope>NUCLEOTIDE SEQUENCE [LARGE SCALE GENOMIC DNA]</scope>
    <source>
        <strain evidence="3 5">SMC2</strain>
        <strain evidence="4 6">SMC3</strain>
    </source>
</reference>
<dbReference type="InterPro" id="IPR050272">
    <property type="entry name" value="Isochorismatase-like_hydrls"/>
</dbReference>
<keyword evidence="1 4" id="KW-0378">Hydrolase</keyword>
<evidence type="ECO:0000313" key="6">
    <source>
        <dbReference type="Proteomes" id="UP000266042"/>
    </source>
</evidence>
<dbReference type="PANTHER" id="PTHR43540:SF1">
    <property type="entry name" value="ISOCHORISMATASE HYDROLASE"/>
    <property type="match status" value="1"/>
</dbReference>
<dbReference type="RefSeq" id="WP_119086821.1">
    <property type="nucleotide sequence ID" value="NZ_QXIV01000004.1"/>
</dbReference>
<comment type="caution">
    <text evidence="4">The sequence shown here is derived from an EMBL/GenBank/DDBJ whole genome shotgun (WGS) entry which is preliminary data.</text>
</comment>
<dbReference type="PANTHER" id="PTHR43540">
    <property type="entry name" value="PEROXYUREIDOACRYLATE/UREIDOACRYLATE AMIDOHYDROLASE-RELATED"/>
    <property type="match status" value="1"/>
</dbReference>
<sequence>MKTALLLVDIQKEYFPGGAMPLDGPVEAAVQARKLLAHFRYNHLPAIFIQHVSLDLEATSFRPGSPGISLDSSIRPLPGEAVVRKHHPNSFRETNLLELLRTDQVSRLVICGMMTHMCIDATTRAACDYGFECIVAADACATRDLAFTGETVPAAMVQRAFLAALNGTYAQVTTTGEIVTMVQQPALDDADAHSLDVEGRHEYP</sequence>
<evidence type="ECO:0000259" key="2">
    <source>
        <dbReference type="Pfam" id="PF00857"/>
    </source>
</evidence>
<organism evidence="4 6">
    <name type="scientific">Candidatus Cryosericum hinesii</name>
    <dbReference type="NCBI Taxonomy" id="2290915"/>
    <lineage>
        <taxon>Bacteria</taxon>
        <taxon>Pseudomonadati</taxon>
        <taxon>Caldisericota/Cryosericota group</taxon>
        <taxon>Candidatus Cryosericota</taxon>
        <taxon>Candidatus Cryosericia</taxon>
        <taxon>Candidatus Cryosericales</taxon>
        <taxon>Candidatus Cryosericaceae</taxon>
        <taxon>Candidatus Cryosericum</taxon>
    </lineage>
</organism>
<dbReference type="InterPro" id="IPR000868">
    <property type="entry name" value="Isochorismatase-like_dom"/>
</dbReference>
<dbReference type="Pfam" id="PF00857">
    <property type="entry name" value="Isochorismatase"/>
    <property type="match status" value="1"/>
</dbReference>
<dbReference type="SUPFAM" id="SSF52499">
    <property type="entry name" value="Isochorismatase-like hydrolases"/>
    <property type="match status" value="1"/>
</dbReference>
<dbReference type="CDD" id="cd01014">
    <property type="entry name" value="nicotinamidase_related"/>
    <property type="match status" value="1"/>
</dbReference>
<dbReference type="Proteomes" id="UP000266042">
    <property type="component" value="Unassembled WGS sequence"/>
</dbReference>
<evidence type="ECO:0000313" key="5">
    <source>
        <dbReference type="Proteomes" id="UP000265724"/>
    </source>
</evidence>
<dbReference type="InterPro" id="IPR036380">
    <property type="entry name" value="Isochorismatase-like_sf"/>
</dbReference>
<dbReference type="AlphaFoldDB" id="A0A398DIB0"/>
<accession>A0A398DIB0</accession>
<dbReference type="EMBL" id="QXIW01000032">
    <property type="protein sequence ID" value="RIE11938.1"/>
    <property type="molecule type" value="Genomic_DNA"/>
</dbReference>
<dbReference type="GO" id="GO:0016787">
    <property type="term" value="F:hydrolase activity"/>
    <property type="evidence" value="ECO:0007669"/>
    <property type="project" value="UniProtKB-KW"/>
</dbReference>
<gene>
    <name evidence="3" type="ORF">SMC2_08150</name>
    <name evidence="4" type="ORF">SMC3_07915</name>
</gene>
<feature type="domain" description="Isochorismatase-like" evidence="2">
    <location>
        <begin position="3"/>
        <end position="174"/>
    </location>
</feature>
<evidence type="ECO:0000313" key="3">
    <source>
        <dbReference type="EMBL" id="RIE11869.1"/>
    </source>
</evidence>
<name>A0A398DIB0_9BACT</name>
<dbReference type="EMBL" id="QXIX01000058">
    <property type="protein sequence ID" value="RIE11869.1"/>
    <property type="molecule type" value="Genomic_DNA"/>
</dbReference>
<dbReference type="Proteomes" id="UP000265724">
    <property type="component" value="Unassembled WGS sequence"/>
</dbReference>
<proteinExistence type="predicted"/>
<evidence type="ECO:0000313" key="4">
    <source>
        <dbReference type="EMBL" id="RIE11938.1"/>
    </source>
</evidence>
<evidence type="ECO:0000256" key="1">
    <source>
        <dbReference type="ARBA" id="ARBA00022801"/>
    </source>
</evidence>
<dbReference type="Gene3D" id="3.40.50.850">
    <property type="entry name" value="Isochorismatase-like"/>
    <property type="match status" value="1"/>
</dbReference>
<keyword evidence="5" id="KW-1185">Reference proteome</keyword>